<evidence type="ECO:0000256" key="1">
    <source>
        <dbReference type="SAM" id="MobiDB-lite"/>
    </source>
</evidence>
<dbReference type="Proteomes" id="UP001209540">
    <property type="component" value="Unassembled WGS sequence"/>
</dbReference>
<evidence type="ECO:0000313" key="5">
    <source>
        <dbReference type="Proteomes" id="UP001209540"/>
    </source>
</evidence>
<dbReference type="AlphaFoldDB" id="A0AAD5JXS5"/>
<dbReference type="PANTHER" id="PTHR36855:SF1">
    <property type="entry name" value="PEROXISOME MEMBRANE ANCHOR PROTEIN PEX14P N-TERMINAL DOMAIN-CONTAINING PROTEIN"/>
    <property type="match status" value="1"/>
</dbReference>
<feature type="domain" description="Peroxisomal membrane protein PEX14-like KPWE" evidence="2">
    <location>
        <begin position="99"/>
        <end position="145"/>
    </location>
</feature>
<dbReference type="Pfam" id="PF17733">
    <property type="entry name" value="KPWE_dom"/>
    <property type="match status" value="1"/>
</dbReference>
<dbReference type="Pfam" id="PF25871">
    <property type="entry name" value="HTH_76"/>
    <property type="match status" value="1"/>
</dbReference>
<reference evidence="4" key="1">
    <citation type="journal article" date="2022" name="IScience">
        <title>Evolution of zygomycete secretomes and the origins of terrestrial fungal ecologies.</title>
        <authorList>
            <person name="Chang Y."/>
            <person name="Wang Y."/>
            <person name="Mondo S."/>
            <person name="Ahrendt S."/>
            <person name="Andreopoulos W."/>
            <person name="Barry K."/>
            <person name="Beard J."/>
            <person name="Benny G.L."/>
            <person name="Blankenship S."/>
            <person name="Bonito G."/>
            <person name="Cuomo C."/>
            <person name="Desiro A."/>
            <person name="Gervers K.A."/>
            <person name="Hundley H."/>
            <person name="Kuo A."/>
            <person name="LaButti K."/>
            <person name="Lang B.F."/>
            <person name="Lipzen A."/>
            <person name="O'Donnell K."/>
            <person name="Pangilinan J."/>
            <person name="Reynolds N."/>
            <person name="Sandor L."/>
            <person name="Smith M.E."/>
            <person name="Tsang A."/>
            <person name="Grigoriev I.V."/>
            <person name="Stajich J.E."/>
            <person name="Spatafora J.W."/>
        </authorList>
    </citation>
    <scope>NUCLEOTIDE SEQUENCE</scope>
    <source>
        <strain evidence="4">RSA 2281</strain>
    </source>
</reference>
<feature type="region of interest" description="Disordered" evidence="1">
    <location>
        <begin position="70"/>
        <end position="100"/>
    </location>
</feature>
<organism evidence="4 5">
    <name type="scientific">Phascolomyces articulosus</name>
    <dbReference type="NCBI Taxonomy" id="60185"/>
    <lineage>
        <taxon>Eukaryota</taxon>
        <taxon>Fungi</taxon>
        <taxon>Fungi incertae sedis</taxon>
        <taxon>Mucoromycota</taxon>
        <taxon>Mucoromycotina</taxon>
        <taxon>Mucoromycetes</taxon>
        <taxon>Mucorales</taxon>
        <taxon>Lichtheimiaceae</taxon>
        <taxon>Phascolomyces</taxon>
    </lineage>
</organism>
<evidence type="ECO:0000313" key="4">
    <source>
        <dbReference type="EMBL" id="KAI9259419.1"/>
    </source>
</evidence>
<evidence type="ECO:0000259" key="2">
    <source>
        <dbReference type="Pfam" id="PF17733"/>
    </source>
</evidence>
<sequence>MTTEADIETFQAFNNYDFDNDEKFQFGMSSILKSSEEDPSTHDEVVERAKWFYYTKFIKSFDLETFREWNSKNDSEKSKKETKVESNEDKEKKDDDTPRRFTFQELVEMIETGQEIPGIRQIPNKINEGTPSEAKLSVRQKPWETAAATITTTEPPVTTTTTAATTSTEETTTTTATEETKPTSSSSE</sequence>
<evidence type="ECO:0000259" key="3">
    <source>
        <dbReference type="Pfam" id="PF25871"/>
    </source>
</evidence>
<dbReference type="EMBL" id="JAIXMP010000017">
    <property type="protein sequence ID" value="KAI9259419.1"/>
    <property type="molecule type" value="Genomic_DNA"/>
</dbReference>
<reference evidence="4" key="2">
    <citation type="submission" date="2023-02" db="EMBL/GenBank/DDBJ databases">
        <authorList>
            <consortium name="DOE Joint Genome Institute"/>
            <person name="Mondo S.J."/>
            <person name="Chang Y."/>
            <person name="Wang Y."/>
            <person name="Ahrendt S."/>
            <person name="Andreopoulos W."/>
            <person name="Barry K."/>
            <person name="Beard J."/>
            <person name="Benny G.L."/>
            <person name="Blankenship S."/>
            <person name="Bonito G."/>
            <person name="Cuomo C."/>
            <person name="Desiro A."/>
            <person name="Gervers K.A."/>
            <person name="Hundley H."/>
            <person name="Kuo A."/>
            <person name="LaButti K."/>
            <person name="Lang B.F."/>
            <person name="Lipzen A."/>
            <person name="O'Donnell K."/>
            <person name="Pangilinan J."/>
            <person name="Reynolds N."/>
            <person name="Sandor L."/>
            <person name="Smith M.W."/>
            <person name="Tsang A."/>
            <person name="Grigoriev I.V."/>
            <person name="Stajich J.E."/>
            <person name="Spatafora J.W."/>
        </authorList>
    </citation>
    <scope>NUCLEOTIDE SEQUENCE</scope>
    <source>
        <strain evidence="4">RSA 2281</strain>
    </source>
</reference>
<accession>A0AAD5JXS5</accession>
<feature type="region of interest" description="Disordered" evidence="1">
    <location>
        <begin position="114"/>
        <end position="188"/>
    </location>
</feature>
<feature type="domain" description="PEX14-like helix-turn-helix" evidence="3">
    <location>
        <begin position="8"/>
        <end position="73"/>
    </location>
</feature>
<gene>
    <name evidence="4" type="ORF">BDA99DRAFT_605780</name>
</gene>
<dbReference type="PANTHER" id="PTHR36855">
    <property type="entry name" value="CHROMOSOME 10, WHOLE GENOME SHOTGUN SEQUENCE"/>
    <property type="match status" value="1"/>
</dbReference>
<keyword evidence="5" id="KW-1185">Reference proteome</keyword>
<name>A0AAD5JXS5_9FUNG</name>
<feature type="compositionally biased region" description="Low complexity" evidence="1">
    <location>
        <begin position="144"/>
        <end position="188"/>
    </location>
</feature>
<feature type="compositionally biased region" description="Basic and acidic residues" evidence="1">
    <location>
        <begin position="70"/>
        <end position="99"/>
    </location>
</feature>
<protein>
    <submittedName>
        <fullName evidence="4">Uncharacterized protein</fullName>
    </submittedName>
</protein>
<proteinExistence type="predicted"/>
<comment type="caution">
    <text evidence="4">The sequence shown here is derived from an EMBL/GenBank/DDBJ whole genome shotgun (WGS) entry which is preliminary data.</text>
</comment>
<dbReference type="InterPro" id="IPR058841">
    <property type="entry name" value="HTH_76"/>
</dbReference>
<dbReference type="InterPro" id="IPR040554">
    <property type="entry name" value="KPWE_PEX14_dom"/>
</dbReference>